<dbReference type="GO" id="GO:0051604">
    <property type="term" value="P:protein maturation"/>
    <property type="evidence" value="ECO:0007669"/>
    <property type="project" value="TreeGrafter"/>
</dbReference>
<evidence type="ECO:0000313" key="1">
    <source>
        <dbReference type="EMBL" id="QJT10305.1"/>
    </source>
</evidence>
<evidence type="ECO:0000313" key="3">
    <source>
        <dbReference type="Proteomes" id="UP000434052"/>
    </source>
</evidence>
<protein>
    <submittedName>
        <fullName evidence="1">Formate dehydrogenase accessory protein FdhE</fullName>
    </submittedName>
</protein>
<dbReference type="InterPro" id="IPR006452">
    <property type="entry name" value="Formate_DH_accessory"/>
</dbReference>
<accession>A0A6P1ZDB5</accession>
<gene>
    <name evidence="1" type="primary">fdhE</name>
    <name evidence="2" type="ORF">DQK91_15340</name>
    <name evidence="1" type="ORF">E8L03_15810</name>
</gene>
<organism evidence="2 3">
    <name type="scientific">Oceanidesulfovibrio marinus</name>
    <dbReference type="NCBI Taxonomy" id="370038"/>
    <lineage>
        <taxon>Bacteria</taxon>
        <taxon>Pseudomonadati</taxon>
        <taxon>Thermodesulfobacteriota</taxon>
        <taxon>Desulfovibrionia</taxon>
        <taxon>Desulfovibrionales</taxon>
        <taxon>Desulfovibrionaceae</taxon>
        <taxon>Oceanidesulfovibrio</taxon>
    </lineage>
</organism>
<dbReference type="SUPFAM" id="SSF144020">
    <property type="entry name" value="FdhE-like"/>
    <property type="match status" value="1"/>
</dbReference>
<reference evidence="1 4" key="2">
    <citation type="submission" date="2019-04" db="EMBL/GenBank/DDBJ databases">
        <title>Isolation and culture of sulfate reducing bacteria from the cold seep of the South China Sea.</title>
        <authorList>
            <person name="Sun C."/>
            <person name="Liu R."/>
        </authorList>
    </citation>
    <scope>NUCLEOTIDE SEQUENCE [LARGE SCALE GENOMIC DNA]</scope>
    <source>
        <strain evidence="1 4">CS1</strain>
    </source>
</reference>
<proteinExistence type="predicted"/>
<dbReference type="CDD" id="cd16341">
    <property type="entry name" value="FdhE"/>
    <property type="match status" value="1"/>
</dbReference>
<sequence>MMTTPGATESAHAVLDAMATARRIRPAHASLIDAFEQPLAIRAGLADLFANDPIPLPEINLELIAQGGSVLTGDDLARLEPWLLHATRELLPVLESSFPNGEPFRKLATAAATGELSVREASRALLDGDAAKLEALGNAVGVPAGYLMLSLQMIAGAAIAGLASQLGDQLESTSWSHGSCPVCGSSPSLATLSRKDDVQVEALVGGGGKKHLHCGLCGHSWRFQRNACAGCGNEDPHSREVFYAERAKHERIETCSQCKGYLLCVDLREYEKDPNLQALPLALVHLDIIAQEKGFGPLSPATWNTFS</sequence>
<dbReference type="PANTHER" id="PTHR37689">
    <property type="entry name" value="PROTEIN FDHE"/>
    <property type="match status" value="1"/>
</dbReference>
<dbReference type="PANTHER" id="PTHR37689:SF1">
    <property type="entry name" value="PROTEIN FDHE"/>
    <property type="match status" value="1"/>
</dbReference>
<dbReference type="AlphaFoldDB" id="A0A6P1ZDB5"/>
<evidence type="ECO:0000313" key="2">
    <source>
        <dbReference type="EMBL" id="TVM32255.1"/>
    </source>
</evidence>
<dbReference type="InterPro" id="IPR024064">
    <property type="entry name" value="FdhE-like_sf"/>
</dbReference>
<dbReference type="OrthoDB" id="9811074at2"/>
<name>A0A6P1ZDB5_9BACT</name>
<dbReference type="Proteomes" id="UP000434052">
    <property type="component" value="Unassembled WGS sequence"/>
</dbReference>
<dbReference type="EMBL" id="QMIF01000011">
    <property type="protein sequence ID" value="TVM32255.1"/>
    <property type="molecule type" value="Genomic_DNA"/>
</dbReference>
<keyword evidence="4" id="KW-1185">Reference proteome</keyword>
<dbReference type="EMBL" id="CP039543">
    <property type="protein sequence ID" value="QJT10305.1"/>
    <property type="molecule type" value="Genomic_DNA"/>
</dbReference>
<dbReference type="GO" id="GO:0008199">
    <property type="term" value="F:ferric iron binding"/>
    <property type="evidence" value="ECO:0007669"/>
    <property type="project" value="TreeGrafter"/>
</dbReference>
<dbReference type="Gene3D" id="3.90.1670.10">
    <property type="entry name" value="FdhE-like domain"/>
    <property type="match status" value="1"/>
</dbReference>
<dbReference type="GO" id="GO:0005829">
    <property type="term" value="C:cytosol"/>
    <property type="evidence" value="ECO:0007669"/>
    <property type="project" value="TreeGrafter"/>
</dbReference>
<dbReference type="Proteomes" id="UP000503251">
    <property type="component" value="Chromosome"/>
</dbReference>
<reference evidence="2 3" key="1">
    <citation type="submission" date="2018-06" db="EMBL/GenBank/DDBJ databases">
        <title>Complete genome of Desulfovibrio marinus P48SEP.</title>
        <authorList>
            <person name="Crispim J.S."/>
            <person name="Vidigal P.M.P."/>
            <person name="Silva L.C.F."/>
            <person name="Araujo L.C."/>
            <person name="Laguardia C.N."/>
            <person name="Dias R.S."/>
            <person name="Sousa M.P."/>
            <person name="Paula S.O."/>
            <person name="Silva C."/>
        </authorList>
    </citation>
    <scope>NUCLEOTIDE SEQUENCE [LARGE SCALE GENOMIC DNA]</scope>
    <source>
        <strain evidence="2 3">P48SEP</strain>
    </source>
</reference>
<evidence type="ECO:0000313" key="4">
    <source>
        <dbReference type="Proteomes" id="UP000503251"/>
    </source>
</evidence>